<dbReference type="NCBIfam" id="TIGR04025">
    <property type="entry name" value="PPOX_FMN_DR2398"/>
    <property type="match status" value="1"/>
</dbReference>
<sequence length="201" mass="22509">MKIKNEAQLRELYGYPSGRAKNKVLKSLEKHAVNFIENSPFLVISTSSTDGKMDASPRGGNSGFVKVIDEQTIVIPDAKGNNRVDSISNIVETGRVGILFLIPGVDETLRINGSAYLSTDDTYLKLFTEELNPPKACVIISVEETFLHCAKAFMRSKLWDASSQIDRDSFPTMGQMLKDQLRSEDEPETREAMVKRYKKDL</sequence>
<organism evidence="3 4">
    <name type="scientific">Algibacter marinivivus</name>
    <dbReference type="NCBI Taxonomy" id="2100723"/>
    <lineage>
        <taxon>Bacteria</taxon>
        <taxon>Pseudomonadati</taxon>
        <taxon>Bacteroidota</taxon>
        <taxon>Flavobacteriia</taxon>
        <taxon>Flavobacteriales</taxon>
        <taxon>Flavobacteriaceae</taxon>
        <taxon>Algibacter</taxon>
    </lineage>
</organism>
<evidence type="ECO:0000256" key="1">
    <source>
        <dbReference type="SAM" id="MobiDB-lite"/>
    </source>
</evidence>
<reference evidence="4" key="3">
    <citation type="submission" date="2018-05" db="EMBL/GenBank/DDBJ databases">
        <authorList>
            <person name="Lu D."/>
        </authorList>
    </citation>
    <scope>NUCLEOTIDE SEQUENCE [LARGE SCALE GENOMIC DNA]</scope>
    <source>
        <strain evidence="4">ZY111</strain>
    </source>
</reference>
<name>A0A2U2X450_9FLAO</name>
<feature type="region of interest" description="Disordered" evidence="1">
    <location>
        <begin position="178"/>
        <end position="201"/>
    </location>
</feature>
<keyword evidence="3" id="KW-0378">Hydrolase</keyword>
<feature type="domain" description="Pyridoxamine 5'-phosphate oxidase N-terminal" evidence="2">
    <location>
        <begin position="28"/>
        <end position="149"/>
    </location>
</feature>
<dbReference type="AlphaFoldDB" id="A0A2U2X450"/>
<reference evidence="3 4" key="2">
    <citation type="submission" date="2018-05" db="EMBL/GenBank/DDBJ databases">
        <title>Algibacter marinivivus sp. nov., isolated from sample around a algae.</title>
        <authorList>
            <person name="Zhong X."/>
        </authorList>
    </citation>
    <scope>NUCLEOTIDE SEQUENCE [LARGE SCALE GENOMIC DNA]</scope>
    <source>
        <strain evidence="3 4">ZY111</strain>
    </source>
</reference>
<gene>
    <name evidence="3" type="ORF">DIS18_09970</name>
</gene>
<keyword evidence="4" id="KW-1185">Reference proteome</keyword>
<protein>
    <submittedName>
        <fullName evidence="3">Phosphohydrolase</fullName>
    </submittedName>
</protein>
<dbReference type="EMBL" id="QFRI01000002">
    <property type="protein sequence ID" value="PWH82563.1"/>
    <property type="molecule type" value="Genomic_DNA"/>
</dbReference>
<dbReference type="InterPro" id="IPR024029">
    <property type="entry name" value="Pyridox_Oxase_FMN-dep"/>
</dbReference>
<dbReference type="OrthoDB" id="9796486at2"/>
<reference evidence="4" key="1">
    <citation type="submission" date="2018-05" db="EMBL/GenBank/DDBJ databases">
        <title>Algibacter marinivivus sp. nov., isolated from sample around a algae.</title>
        <authorList>
            <person name="Lu D."/>
        </authorList>
    </citation>
    <scope>NUCLEOTIDE SEQUENCE [LARGE SCALE GENOMIC DNA]</scope>
    <source>
        <strain evidence="4">ZY111</strain>
    </source>
</reference>
<evidence type="ECO:0000313" key="4">
    <source>
        <dbReference type="Proteomes" id="UP000245375"/>
    </source>
</evidence>
<dbReference type="RefSeq" id="WP_109352930.1">
    <property type="nucleotide sequence ID" value="NZ_QFRI01000002.1"/>
</dbReference>
<dbReference type="Pfam" id="PF01243">
    <property type="entry name" value="PNPOx_N"/>
    <property type="match status" value="1"/>
</dbReference>
<evidence type="ECO:0000259" key="2">
    <source>
        <dbReference type="Pfam" id="PF01243"/>
    </source>
</evidence>
<dbReference type="InterPro" id="IPR012349">
    <property type="entry name" value="Split_barrel_FMN-bd"/>
</dbReference>
<dbReference type="Gene3D" id="2.30.110.10">
    <property type="entry name" value="Electron Transport, Fmn-binding Protein, Chain A"/>
    <property type="match status" value="1"/>
</dbReference>
<accession>A0A2U2X450</accession>
<comment type="caution">
    <text evidence="3">The sequence shown here is derived from an EMBL/GenBank/DDBJ whole genome shotgun (WGS) entry which is preliminary data.</text>
</comment>
<proteinExistence type="predicted"/>
<feature type="compositionally biased region" description="Basic and acidic residues" evidence="1">
    <location>
        <begin position="179"/>
        <end position="201"/>
    </location>
</feature>
<dbReference type="SUPFAM" id="SSF50475">
    <property type="entry name" value="FMN-binding split barrel"/>
    <property type="match status" value="1"/>
</dbReference>
<dbReference type="PANTHER" id="PTHR42815">
    <property type="entry name" value="FAD-BINDING, PUTATIVE (AFU_ORTHOLOGUE AFUA_6G07600)-RELATED"/>
    <property type="match status" value="1"/>
</dbReference>
<dbReference type="Proteomes" id="UP000245375">
    <property type="component" value="Unassembled WGS sequence"/>
</dbReference>
<evidence type="ECO:0000313" key="3">
    <source>
        <dbReference type="EMBL" id="PWH82563.1"/>
    </source>
</evidence>
<dbReference type="InterPro" id="IPR011576">
    <property type="entry name" value="Pyridox_Oxase_N"/>
</dbReference>
<dbReference type="GO" id="GO:0016787">
    <property type="term" value="F:hydrolase activity"/>
    <property type="evidence" value="ECO:0007669"/>
    <property type="project" value="UniProtKB-KW"/>
</dbReference>
<dbReference type="PANTHER" id="PTHR42815:SF2">
    <property type="entry name" value="FAD-BINDING, PUTATIVE (AFU_ORTHOLOGUE AFUA_6G07600)-RELATED"/>
    <property type="match status" value="1"/>
</dbReference>